<dbReference type="Gene3D" id="3.40.50.300">
    <property type="entry name" value="P-loop containing nucleotide triphosphate hydrolases"/>
    <property type="match status" value="1"/>
</dbReference>
<dbReference type="InterPro" id="IPR009057">
    <property type="entry name" value="Homeodomain-like_sf"/>
</dbReference>
<evidence type="ECO:0000313" key="7">
    <source>
        <dbReference type="Proteomes" id="UP000040576"/>
    </source>
</evidence>
<keyword evidence="4" id="KW-0804">Transcription</keyword>
<dbReference type="SUPFAM" id="SSF159800">
    <property type="entry name" value="PrpR receptor domain-like"/>
    <property type="match status" value="1"/>
</dbReference>
<keyword evidence="3" id="KW-0805">Transcription regulation</keyword>
<dbReference type="GO" id="GO:0005524">
    <property type="term" value="F:ATP binding"/>
    <property type="evidence" value="ECO:0007669"/>
    <property type="project" value="UniProtKB-KW"/>
</dbReference>
<proteinExistence type="predicted"/>
<reference evidence="6 7" key="1">
    <citation type="submission" date="2014-07" db="EMBL/GenBank/DDBJ databases">
        <authorList>
            <person name="Wibberg Daniel"/>
        </authorList>
    </citation>
    <scope>NUCLEOTIDE SEQUENCE [LARGE SCALE GENOMIC DNA]</scope>
</reference>
<dbReference type="GO" id="GO:0043565">
    <property type="term" value="F:sequence-specific DNA binding"/>
    <property type="evidence" value="ECO:0007669"/>
    <property type="project" value="InterPro"/>
</dbReference>
<dbReference type="InterPro" id="IPR002197">
    <property type="entry name" value="HTH_Fis"/>
</dbReference>
<evidence type="ECO:0000256" key="2">
    <source>
        <dbReference type="ARBA" id="ARBA00022840"/>
    </source>
</evidence>
<dbReference type="SUPFAM" id="SSF52540">
    <property type="entry name" value="P-loop containing nucleoside triphosphate hydrolases"/>
    <property type="match status" value="1"/>
</dbReference>
<evidence type="ECO:0000256" key="1">
    <source>
        <dbReference type="ARBA" id="ARBA00022741"/>
    </source>
</evidence>
<protein>
    <recommendedName>
        <fullName evidence="5">Sigma-54 factor interaction domain-containing protein</fullName>
    </recommendedName>
</protein>
<dbReference type="Gene3D" id="1.10.10.60">
    <property type="entry name" value="Homeodomain-like"/>
    <property type="match status" value="1"/>
</dbReference>
<dbReference type="GO" id="GO:0006355">
    <property type="term" value="P:regulation of DNA-templated transcription"/>
    <property type="evidence" value="ECO:0007669"/>
    <property type="project" value="InterPro"/>
</dbReference>
<dbReference type="Proteomes" id="UP000040576">
    <property type="component" value="Unassembled WGS sequence"/>
</dbReference>
<dbReference type="GO" id="GO:0000156">
    <property type="term" value="F:phosphorelay response regulator activity"/>
    <property type="evidence" value="ECO:0007669"/>
    <property type="project" value="InterPro"/>
</dbReference>
<dbReference type="InterPro" id="IPR027417">
    <property type="entry name" value="P-loop_NTPase"/>
</dbReference>
<dbReference type="Pfam" id="PF06506">
    <property type="entry name" value="PrpR_N"/>
    <property type="match status" value="1"/>
</dbReference>
<dbReference type="Pfam" id="PF02954">
    <property type="entry name" value="HTH_8"/>
    <property type="match status" value="1"/>
</dbReference>
<dbReference type="InterPro" id="IPR058031">
    <property type="entry name" value="AAA_lid_NorR"/>
</dbReference>
<dbReference type="InterPro" id="IPR010524">
    <property type="entry name" value="Sig_transdc_resp-reg_PrpR_N"/>
</dbReference>
<evidence type="ECO:0000256" key="4">
    <source>
        <dbReference type="ARBA" id="ARBA00023163"/>
    </source>
</evidence>
<gene>
    <name evidence="6" type="ORF">BT1A1_2901</name>
</gene>
<keyword evidence="7" id="KW-1185">Reference proteome</keyword>
<organism evidence="6 7">
    <name type="scientific">Caldibacillus thermoamylovorans</name>
    <dbReference type="NCBI Taxonomy" id="35841"/>
    <lineage>
        <taxon>Bacteria</taxon>
        <taxon>Bacillati</taxon>
        <taxon>Bacillota</taxon>
        <taxon>Bacilli</taxon>
        <taxon>Bacillales</taxon>
        <taxon>Bacillaceae</taxon>
        <taxon>Caldibacillus</taxon>
    </lineage>
</organism>
<dbReference type="AlphaFoldDB" id="A0A090IX61"/>
<dbReference type="Gene3D" id="1.10.8.60">
    <property type="match status" value="1"/>
</dbReference>
<dbReference type="RefSeq" id="WP_051989156.1">
    <property type="nucleotide sequence ID" value="NZ_CCRF01000083.1"/>
</dbReference>
<accession>A0A090IX61</accession>
<dbReference type="SUPFAM" id="SSF46689">
    <property type="entry name" value="Homeodomain-like"/>
    <property type="match status" value="1"/>
</dbReference>
<keyword evidence="1" id="KW-0547">Nucleotide-binding</keyword>
<dbReference type="InterPro" id="IPR002078">
    <property type="entry name" value="Sigma_54_int"/>
</dbReference>
<keyword evidence="2" id="KW-0067">ATP-binding</keyword>
<dbReference type="PANTHER" id="PTHR32071">
    <property type="entry name" value="TRANSCRIPTIONAL REGULATORY PROTEIN"/>
    <property type="match status" value="1"/>
</dbReference>
<evidence type="ECO:0000256" key="3">
    <source>
        <dbReference type="ARBA" id="ARBA00023015"/>
    </source>
</evidence>
<dbReference type="EMBL" id="CCRF01000083">
    <property type="protein sequence ID" value="CEE02691.1"/>
    <property type="molecule type" value="Genomic_DNA"/>
</dbReference>
<dbReference type="Gene3D" id="3.40.50.10660">
    <property type="entry name" value="PrpR receptor domain-like"/>
    <property type="match status" value="1"/>
</dbReference>
<dbReference type="Gene3D" id="3.40.50.2300">
    <property type="match status" value="1"/>
</dbReference>
<evidence type="ECO:0000259" key="5">
    <source>
        <dbReference type="PROSITE" id="PS50045"/>
    </source>
</evidence>
<dbReference type="PROSITE" id="PS50045">
    <property type="entry name" value="SIGMA54_INTERACT_4"/>
    <property type="match status" value="1"/>
</dbReference>
<dbReference type="Pfam" id="PF25601">
    <property type="entry name" value="AAA_lid_14"/>
    <property type="match status" value="1"/>
</dbReference>
<dbReference type="Pfam" id="PF00158">
    <property type="entry name" value="Sigma54_activat"/>
    <property type="match status" value="1"/>
</dbReference>
<evidence type="ECO:0000313" key="6">
    <source>
        <dbReference type="EMBL" id="CEE02691.1"/>
    </source>
</evidence>
<name>A0A090IX61_9BACI</name>
<feature type="domain" description="Sigma-54 factor interaction" evidence="5">
    <location>
        <begin position="302"/>
        <end position="502"/>
    </location>
</feature>
<sequence length="583" mass="67158">MNKIRVLGIAPFEYLLLTMKQIASKFEDLYFEGFVGDLYEGVALAKEKEEDFDIIISRGGTAQLLRKEVNIPTIEIEVSVFDILHAIKLAENFREKYAIIGFSNITKPAHTIAELLGIDLDIITINDQNEVGDVIRNLKKNNFDLIIGDQITSRIAAEYELNSILILSGEESTMDAFNNAIVIARYSYELKEKIDFHSKFQKALEYYTFIFNKNYELVFQSGGKNSPTLLNHLILNLKSRHLQENNKQISYEKYYGKLYEVECILKNSFIYISLKPVNTNIPSRSITLTNDNGEKENSFEELINSSYLVGNNKNIVTMLSRSKKPILLIGEVGTGKEKTARMLHRKFKNKRLWKINVGELSPEEFDILFFSDQSIFLDSNSTFYISHIELLSNKNLNLVLDYITHSQPFNNNWILSYTKNLNNQPKKNSPLQTFDCNIINLYSLRERKQDIGPIISIYINSLNYKYGKQIIGLEPSALQILIEYDWPQNLLQLKRVLEELFVITKTSYINQKSVRMVLENEGALSSITSPAQNTSRYDNLSLKEITHEIVKEALKKNDGNQTKTAKELKISRSTLWRILRDDL</sequence>